<dbReference type="InterPro" id="IPR055885">
    <property type="entry name" value="DUF7462"/>
</dbReference>
<evidence type="ECO:0000313" key="1">
    <source>
        <dbReference type="EMBL" id="ACE80101.1"/>
    </source>
</evidence>
<sequence>MSGHAWFATLSTPELQRMVTSVNRDEAAAAATELALIFAGRMPREILLPGDLTRNRITG</sequence>
<dbReference type="KEGG" id="vg:6417348"/>
<organism evidence="1 2">
    <name type="scientific">Mycobacterium phage Jasper</name>
    <dbReference type="NCBI Taxonomy" id="2914014"/>
    <lineage>
        <taxon>Viruses</taxon>
        <taxon>Duplodnaviria</taxon>
        <taxon>Heunggongvirae</taxon>
        <taxon>Uroviricota</taxon>
        <taxon>Caudoviricetes</taxon>
        <taxon>Fromanvirus</taxon>
        <taxon>Fromanvirus jasper</taxon>
    </lineage>
</organism>
<dbReference type="GeneID" id="6417348"/>
<accession>B3VGX4</accession>
<gene>
    <name evidence="1" type="primary">86</name>
    <name evidence="1" type="ORF">Jasper_86</name>
</gene>
<dbReference type="Pfam" id="PF24261">
    <property type="entry name" value="DUF7462"/>
    <property type="match status" value="1"/>
</dbReference>
<protein>
    <submittedName>
        <fullName evidence="1">Uncharacterized protein</fullName>
    </submittedName>
</protein>
<dbReference type="Proteomes" id="UP000001210">
    <property type="component" value="Segment"/>
</dbReference>
<evidence type="ECO:0000313" key="2">
    <source>
        <dbReference type="Proteomes" id="UP000001210"/>
    </source>
</evidence>
<dbReference type="RefSeq" id="YP_001994633.1">
    <property type="nucleotide sequence ID" value="NC_011020.1"/>
</dbReference>
<dbReference type="EMBL" id="EU744251">
    <property type="protein sequence ID" value="ACE80101.1"/>
    <property type="molecule type" value="Genomic_DNA"/>
</dbReference>
<keyword evidence="2" id="KW-1185">Reference proteome</keyword>
<name>B3VGX4_9CAUD</name>
<proteinExistence type="predicted"/>
<reference evidence="1 2" key="1">
    <citation type="submission" date="2008-05" db="EMBL/GenBank/DDBJ databases">
        <authorList>
            <person name="Bonnell L."/>
            <person name="Offner S."/>
            <person name="Houtz J.M."/>
            <person name="Pedulla M.L."/>
            <person name="Weber R.J."/>
            <person name="Chambers R.A."/>
            <person name="Jacobs-Sera D."/>
            <person name="Hendrix R.W."/>
            <person name="Hatfull G.F."/>
        </authorList>
    </citation>
    <scope>NUCLEOTIDE SEQUENCE [LARGE SCALE GENOMIC DNA]</scope>
</reference>